<organism evidence="1 2">
    <name type="scientific">Dechloromonas agitata</name>
    <dbReference type="NCBI Taxonomy" id="73030"/>
    <lineage>
        <taxon>Bacteria</taxon>
        <taxon>Pseudomonadati</taxon>
        <taxon>Pseudomonadota</taxon>
        <taxon>Betaproteobacteria</taxon>
        <taxon>Rhodocyclales</taxon>
        <taxon>Azonexaceae</taxon>
        <taxon>Dechloromonas</taxon>
    </lineage>
</organism>
<dbReference type="Proteomes" id="UP000718593">
    <property type="component" value="Unassembled WGS sequence"/>
</dbReference>
<reference evidence="1" key="1">
    <citation type="submission" date="2020-04" db="EMBL/GenBank/DDBJ databases">
        <title>Deep metagenomics examines the oral microbiome during advanced dental caries in children, revealing novel taxa and co-occurrences with host molecules.</title>
        <authorList>
            <person name="Baker J.L."/>
            <person name="Morton J.T."/>
            <person name="Dinis M."/>
            <person name="Alvarez R."/>
            <person name="Tran N.C."/>
            <person name="Knight R."/>
            <person name="Edlund A."/>
        </authorList>
    </citation>
    <scope>NUCLEOTIDE SEQUENCE</scope>
    <source>
        <strain evidence="1">JCVI_32_bin.24</strain>
    </source>
</reference>
<protein>
    <submittedName>
        <fullName evidence="1">Uncharacterized protein</fullName>
    </submittedName>
</protein>
<evidence type="ECO:0000313" key="1">
    <source>
        <dbReference type="EMBL" id="MBF1164506.1"/>
    </source>
</evidence>
<accession>A0A930FYW7</accession>
<gene>
    <name evidence="1" type="ORF">HXL68_05655</name>
</gene>
<dbReference type="EMBL" id="JABZMI010000077">
    <property type="protein sequence ID" value="MBF1164506.1"/>
    <property type="molecule type" value="Genomic_DNA"/>
</dbReference>
<evidence type="ECO:0000313" key="2">
    <source>
        <dbReference type="Proteomes" id="UP000718593"/>
    </source>
</evidence>
<name>A0A930FYW7_9RHOO</name>
<proteinExistence type="predicted"/>
<sequence length="349" mass="37905">MSLQLITTPGGLIALVVRNHLIIHGDTADDSGVMVQTAADNLSTALGYSVNAVCEDLSFEDLIARYVDASPAPAAPAVCAKCGTSLDGQLCHDLTCPYSSWPQQVSLEDIHTLSADELAIKYELIRAEAHSDDHVIERPFFANDWFVAAQDVDIIVLAADDWGRSDVADSVARHFDGTSPVSSLFDYLSAKNALRTEVGFECTVNPKDALAWLRRHRHGLWAHLKCGEHEVRLTEATEPEIEGMWDWIGPAGDACDHSFNSADEAAVDAVKKLGLDPGGPVIPLYLGFWDISAFHSATGKDSRLIIGPAMFCEALGYSDEDIADIRNLAVGETWESPDFGPCHTVCRIR</sequence>
<dbReference type="AlphaFoldDB" id="A0A930FYW7"/>
<comment type="caution">
    <text evidence="1">The sequence shown here is derived from an EMBL/GenBank/DDBJ whole genome shotgun (WGS) entry which is preliminary data.</text>
</comment>